<sequence>MTTEEFVQGLYREKQGLLQFYLERLPQADGAPATQYITLRNGQQLTVAELLDNVLTNAFYSTLLGLEGSASIGGTQIRYELRDPAGNSLNDGDLGGYAWQYFQNDGNEPE</sequence>
<organism evidence="1 2">
    <name type="scientific">Hymenobacter bucti</name>
    <dbReference type="NCBI Taxonomy" id="1844114"/>
    <lineage>
        <taxon>Bacteria</taxon>
        <taxon>Pseudomonadati</taxon>
        <taxon>Bacteroidota</taxon>
        <taxon>Cytophagia</taxon>
        <taxon>Cytophagales</taxon>
        <taxon>Hymenobacteraceae</taxon>
        <taxon>Hymenobacter</taxon>
    </lineage>
</organism>
<dbReference type="EMBL" id="JBHUFD010000001">
    <property type="protein sequence ID" value="MFD1870928.1"/>
    <property type="molecule type" value="Genomic_DNA"/>
</dbReference>
<gene>
    <name evidence="1" type="ORF">ACFSDX_00710</name>
</gene>
<evidence type="ECO:0000313" key="1">
    <source>
        <dbReference type="EMBL" id="MFD1870928.1"/>
    </source>
</evidence>
<keyword evidence="2" id="KW-1185">Reference proteome</keyword>
<dbReference type="Proteomes" id="UP001597197">
    <property type="component" value="Unassembled WGS sequence"/>
</dbReference>
<protein>
    <submittedName>
        <fullName evidence="1">Uncharacterized protein</fullName>
    </submittedName>
</protein>
<name>A0ABW4QN13_9BACT</name>
<evidence type="ECO:0000313" key="2">
    <source>
        <dbReference type="Proteomes" id="UP001597197"/>
    </source>
</evidence>
<proteinExistence type="predicted"/>
<dbReference type="RefSeq" id="WP_382311118.1">
    <property type="nucleotide sequence ID" value="NZ_JBHUFD010000001.1"/>
</dbReference>
<comment type="caution">
    <text evidence="1">The sequence shown here is derived from an EMBL/GenBank/DDBJ whole genome shotgun (WGS) entry which is preliminary data.</text>
</comment>
<accession>A0ABW4QN13</accession>
<reference evidence="2" key="1">
    <citation type="journal article" date="2019" name="Int. J. Syst. Evol. Microbiol.">
        <title>The Global Catalogue of Microorganisms (GCM) 10K type strain sequencing project: providing services to taxonomists for standard genome sequencing and annotation.</title>
        <authorList>
            <consortium name="The Broad Institute Genomics Platform"/>
            <consortium name="The Broad Institute Genome Sequencing Center for Infectious Disease"/>
            <person name="Wu L."/>
            <person name="Ma J."/>
        </authorList>
    </citation>
    <scope>NUCLEOTIDE SEQUENCE [LARGE SCALE GENOMIC DNA]</scope>
    <source>
        <strain evidence="2">CGMCC 1.15795</strain>
    </source>
</reference>